<evidence type="ECO:0000256" key="3">
    <source>
        <dbReference type="ARBA" id="ARBA00022448"/>
    </source>
</evidence>
<comment type="function">
    <text evidence="1">The phosphoenolpyruvate-dependent sugar phosphotransferase system (sugar PTS), a major carbohydrate active transport system, catalyzes the phosphorylation of incoming sugar substrates concomitantly with their translocation across the cell membrane. The enzyme II CmtAB PTS system is involved in D-mannitol transport.</text>
</comment>
<keyword evidence="8" id="KW-0418">Kinase</keyword>
<evidence type="ECO:0000256" key="4">
    <source>
        <dbReference type="ARBA" id="ARBA00022553"/>
    </source>
</evidence>
<keyword evidence="3" id="KW-0813">Transport</keyword>
<feature type="domain" description="PTS EIIA type-2" evidence="12">
    <location>
        <begin position="6"/>
        <end position="145"/>
    </location>
</feature>
<dbReference type="InterPro" id="IPR050893">
    <property type="entry name" value="Sugar_PTS"/>
</dbReference>
<keyword evidence="5" id="KW-0762">Sugar transport</keyword>
<dbReference type="GO" id="GO:0090563">
    <property type="term" value="F:protein-phosphocysteine-sugar phosphotransferase activity"/>
    <property type="evidence" value="ECO:0007669"/>
    <property type="project" value="TreeGrafter"/>
</dbReference>
<protein>
    <recommendedName>
        <fullName evidence="2">Mannitol-specific phosphotransferase enzyme IIA component</fullName>
    </recommendedName>
    <alternativeName>
        <fullName evidence="10">EIIA</fullName>
    </alternativeName>
    <alternativeName>
        <fullName evidence="11">EIII</fullName>
    </alternativeName>
    <alternativeName>
        <fullName evidence="9">PTS system mannitol-specific EIIA component</fullName>
    </alternativeName>
</protein>
<dbReference type="PROSITE" id="PS51094">
    <property type="entry name" value="PTS_EIIA_TYPE_2"/>
    <property type="match status" value="1"/>
</dbReference>
<dbReference type="CDD" id="cd00211">
    <property type="entry name" value="PTS_IIA_fru"/>
    <property type="match status" value="1"/>
</dbReference>
<dbReference type="InterPro" id="IPR016152">
    <property type="entry name" value="PTrfase/Anion_transptr"/>
</dbReference>
<dbReference type="SUPFAM" id="SSF55804">
    <property type="entry name" value="Phoshotransferase/anion transport protein"/>
    <property type="match status" value="1"/>
</dbReference>
<evidence type="ECO:0000256" key="5">
    <source>
        <dbReference type="ARBA" id="ARBA00022597"/>
    </source>
</evidence>
<evidence type="ECO:0000256" key="11">
    <source>
        <dbReference type="ARBA" id="ARBA00030962"/>
    </source>
</evidence>
<evidence type="ECO:0000259" key="12">
    <source>
        <dbReference type="PROSITE" id="PS51094"/>
    </source>
</evidence>
<dbReference type="Pfam" id="PF00359">
    <property type="entry name" value="PTS_EIIA_2"/>
    <property type="match status" value="1"/>
</dbReference>
<dbReference type="EMBL" id="CP040058">
    <property type="protein sequence ID" value="QCP36542.1"/>
    <property type="molecule type" value="Genomic_DNA"/>
</dbReference>
<reference evidence="13 14" key="1">
    <citation type="submission" date="2019-05" db="EMBL/GenBank/DDBJ databases">
        <title>Complete genome sequencing of Anaerostipes rhamnosivorans.</title>
        <authorList>
            <person name="Bui T.P.N."/>
            <person name="de Vos W.M."/>
        </authorList>
    </citation>
    <scope>NUCLEOTIDE SEQUENCE [LARGE SCALE GENOMIC DNA]</scope>
    <source>
        <strain evidence="13 14">1y2</strain>
    </source>
</reference>
<dbReference type="InterPro" id="IPR002178">
    <property type="entry name" value="PTS_EIIA_type-2_dom"/>
</dbReference>
<dbReference type="GO" id="GO:0009401">
    <property type="term" value="P:phosphoenolpyruvate-dependent sugar phosphotransferase system"/>
    <property type="evidence" value="ECO:0007669"/>
    <property type="project" value="UniProtKB-KW"/>
</dbReference>
<evidence type="ECO:0000313" key="14">
    <source>
        <dbReference type="Proteomes" id="UP000298653"/>
    </source>
</evidence>
<organism evidence="13 14">
    <name type="scientific">Anaerostipes rhamnosivorans</name>
    <dbReference type="NCBI Taxonomy" id="1229621"/>
    <lineage>
        <taxon>Bacteria</taxon>
        <taxon>Bacillati</taxon>
        <taxon>Bacillota</taxon>
        <taxon>Clostridia</taxon>
        <taxon>Lachnospirales</taxon>
        <taxon>Lachnospiraceae</taxon>
        <taxon>Anaerostipes</taxon>
    </lineage>
</organism>
<sequence length="147" mass="16146">MGDKKSIFNADNIRLNASFASKEEAIQAAGQILVDNGYVKKEYIEDMLKREEVVSTYIGNHIAIPHGIVKSEERIMASGISFIQVPEGVDYEGKTANVIIGIAGKNNEHIEILGDIAVACSDLDNVEKLRNAKTKEEILNVFADVVR</sequence>
<dbReference type="AlphaFoldDB" id="A0A4P8IF69"/>
<dbReference type="RefSeq" id="WP_137329751.1">
    <property type="nucleotide sequence ID" value="NZ_CP040058.1"/>
</dbReference>
<dbReference type="OrthoDB" id="1640042at2"/>
<evidence type="ECO:0000256" key="10">
    <source>
        <dbReference type="ARBA" id="ARBA00030956"/>
    </source>
</evidence>
<keyword evidence="7" id="KW-0598">Phosphotransferase system</keyword>
<dbReference type="PROSITE" id="PS00372">
    <property type="entry name" value="PTS_EIIA_TYPE_2_HIS"/>
    <property type="match status" value="1"/>
</dbReference>
<evidence type="ECO:0000256" key="7">
    <source>
        <dbReference type="ARBA" id="ARBA00022683"/>
    </source>
</evidence>
<evidence type="ECO:0000256" key="1">
    <source>
        <dbReference type="ARBA" id="ARBA00002434"/>
    </source>
</evidence>
<gene>
    <name evidence="13" type="ORF">AR1Y2_3088</name>
</gene>
<dbReference type="KEGG" id="arf:AR1Y2_3088"/>
<name>A0A4P8IF69_9FIRM</name>
<keyword evidence="14" id="KW-1185">Reference proteome</keyword>
<evidence type="ECO:0000256" key="8">
    <source>
        <dbReference type="ARBA" id="ARBA00022777"/>
    </source>
</evidence>
<keyword evidence="6" id="KW-0808">Transferase</keyword>
<evidence type="ECO:0000256" key="2">
    <source>
        <dbReference type="ARBA" id="ARBA00014783"/>
    </source>
</evidence>
<dbReference type="Proteomes" id="UP000298653">
    <property type="component" value="Chromosome"/>
</dbReference>
<keyword evidence="4" id="KW-0597">Phosphoprotein</keyword>
<accession>A0A4P8IF69</accession>
<dbReference type="PANTHER" id="PTHR30181">
    <property type="entry name" value="MANNITOL PERMEASE IIC COMPONENT"/>
    <property type="match status" value="1"/>
</dbReference>
<dbReference type="GO" id="GO:0005886">
    <property type="term" value="C:plasma membrane"/>
    <property type="evidence" value="ECO:0007669"/>
    <property type="project" value="TreeGrafter"/>
</dbReference>
<proteinExistence type="predicted"/>
<dbReference type="Gene3D" id="3.40.930.10">
    <property type="entry name" value="Mannitol-specific EII, Chain A"/>
    <property type="match status" value="1"/>
</dbReference>
<evidence type="ECO:0000313" key="13">
    <source>
        <dbReference type="EMBL" id="QCP36542.1"/>
    </source>
</evidence>
<evidence type="ECO:0000256" key="6">
    <source>
        <dbReference type="ARBA" id="ARBA00022679"/>
    </source>
</evidence>
<dbReference type="GO" id="GO:0016301">
    <property type="term" value="F:kinase activity"/>
    <property type="evidence" value="ECO:0007669"/>
    <property type="project" value="UniProtKB-KW"/>
</dbReference>
<dbReference type="PANTHER" id="PTHR30181:SF2">
    <property type="entry name" value="PTS SYSTEM MANNITOL-SPECIFIC EIICBA COMPONENT"/>
    <property type="match status" value="1"/>
</dbReference>
<evidence type="ECO:0000256" key="9">
    <source>
        <dbReference type="ARBA" id="ARBA00029908"/>
    </source>
</evidence>